<keyword evidence="3" id="KW-1185">Reference proteome</keyword>
<evidence type="ECO:0000256" key="1">
    <source>
        <dbReference type="SAM" id="MobiDB-lite"/>
    </source>
</evidence>
<protein>
    <submittedName>
        <fullName evidence="2">Uncharacterized protein</fullName>
    </submittedName>
</protein>
<sequence length="79" mass="8260">MRKPGIVPSRGARGGHEDAVDLQERVEDPHPAKGNKPPGWGLVDPAAWEMSLYVPRGATWREVIGGGGKATFGGGEGAN</sequence>
<dbReference type="AlphaFoldDB" id="A0A315AJK7"/>
<evidence type="ECO:0000313" key="3">
    <source>
        <dbReference type="Proteomes" id="UP000250321"/>
    </source>
</evidence>
<feature type="compositionally biased region" description="Basic and acidic residues" evidence="1">
    <location>
        <begin position="14"/>
        <end position="31"/>
    </location>
</feature>
<dbReference type="EMBL" id="PJQY01000260">
    <property type="protein sequence ID" value="PQQ14476.1"/>
    <property type="molecule type" value="Genomic_DNA"/>
</dbReference>
<accession>A0A315AJK7</accession>
<comment type="caution">
    <text evidence="2">The sequence shown here is derived from an EMBL/GenBank/DDBJ whole genome shotgun (WGS) entry which is preliminary data.</text>
</comment>
<name>A0A315AJK7_PRUYE</name>
<reference evidence="2 3" key="1">
    <citation type="submission" date="2018-02" db="EMBL/GenBank/DDBJ databases">
        <title>Draft genome of wild Prunus yedoensis var. nudiflora.</title>
        <authorList>
            <person name="Baek S."/>
            <person name="Kim J.-H."/>
            <person name="Choi K."/>
            <person name="Kim G.-B."/>
            <person name="Cho A."/>
            <person name="Jang H."/>
            <person name="Shin C.-H."/>
            <person name="Yu H.-J."/>
            <person name="Mun J.-H."/>
        </authorList>
    </citation>
    <scope>NUCLEOTIDE SEQUENCE [LARGE SCALE GENOMIC DNA]</scope>
    <source>
        <strain evidence="3">cv. Jeju island</strain>
        <tissue evidence="2">Leaf</tissue>
    </source>
</reference>
<proteinExistence type="predicted"/>
<evidence type="ECO:0000313" key="2">
    <source>
        <dbReference type="EMBL" id="PQQ14476.1"/>
    </source>
</evidence>
<dbReference type="OrthoDB" id="10317048at2759"/>
<organism evidence="2 3">
    <name type="scientific">Prunus yedoensis var. nudiflora</name>
    <dbReference type="NCBI Taxonomy" id="2094558"/>
    <lineage>
        <taxon>Eukaryota</taxon>
        <taxon>Viridiplantae</taxon>
        <taxon>Streptophyta</taxon>
        <taxon>Embryophyta</taxon>
        <taxon>Tracheophyta</taxon>
        <taxon>Spermatophyta</taxon>
        <taxon>Magnoliopsida</taxon>
        <taxon>eudicotyledons</taxon>
        <taxon>Gunneridae</taxon>
        <taxon>Pentapetalae</taxon>
        <taxon>rosids</taxon>
        <taxon>fabids</taxon>
        <taxon>Rosales</taxon>
        <taxon>Rosaceae</taxon>
        <taxon>Amygdaloideae</taxon>
        <taxon>Amygdaleae</taxon>
        <taxon>Prunus</taxon>
    </lineage>
</organism>
<feature type="region of interest" description="Disordered" evidence="1">
    <location>
        <begin position="1"/>
        <end position="41"/>
    </location>
</feature>
<dbReference type="Proteomes" id="UP000250321">
    <property type="component" value="Unassembled WGS sequence"/>
</dbReference>
<gene>
    <name evidence="2" type="ORF">Pyn_20105</name>
</gene>